<accession>A0AAV5R9N6</accession>
<keyword evidence="2" id="KW-1185">Reference proteome</keyword>
<sequence length="270" mass="30681">MSVLRIDPELDDETLGNTIENAHLWQYISDSEDDKTIEEELTPPNSSSISFDVSTGDYAECLITKVFKNKGYINSSNSRTIMVAYKPNDTLDVVKWTINSILNDNDILVVIEVIPLHNYLRTGFNYNKDKDNLFESMKSLIGDKCVEIVYERRVGAVYYAINRAINDYEVTMVVIGNGEYNKEMIDKCKLGVIIVKDLEIRENKDDSNNNLKTLPTIQSLTYAITSTPLDLPTKRTSRFLRGGNLNNLLSPVSSNESIRSLSPFKLFKRK</sequence>
<organism evidence="1 2">
    <name type="scientific">Pichia kluyveri</name>
    <name type="common">Yeast</name>
    <dbReference type="NCBI Taxonomy" id="36015"/>
    <lineage>
        <taxon>Eukaryota</taxon>
        <taxon>Fungi</taxon>
        <taxon>Dikarya</taxon>
        <taxon>Ascomycota</taxon>
        <taxon>Saccharomycotina</taxon>
        <taxon>Pichiomycetes</taxon>
        <taxon>Pichiales</taxon>
        <taxon>Pichiaceae</taxon>
        <taxon>Pichia</taxon>
    </lineage>
</organism>
<proteinExistence type="predicted"/>
<dbReference type="PANTHER" id="PTHR47815:SF1">
    <property type="entry name" value="UNIVERSAL STRESS PROTEIN A FAMILY PROTEIN C25B2.10"/>
    <property type="match status" value="1"/>
</dbReference>
<comment type="caution">
    <text evidence="1">The sequence shown here is derived from an EMBL/GenBank/DDBJ whole genome shotgun (WGS) entry which is preliminary data.</text>
</comment>
<dbReference type="PANTHER" id="PTHR47815">
    <property type="entry name" value="UNIVERSAL STRESS PROTEIN A FAMILY PROTEIN C25B2.10"/>
    <property type="match status" value="1"/>
</dbReference>
<evidence type="ECO:0008006" key="3">
    <source>
        <dbReference type="Google" id="ProtNLM"/>
    </source>
</evidence>
<gene>
    <name evidence="1" type="ORF">DAPK24_038810</name>
</gene>
<evidence type="ECO:0000313" key="1">
    <source>
        <dbReference type="EMBL" id="GMM47306.1"/>
    </source>
</evidence>
<evidence type="ECO:0000313" key="2">
    <source>
        <dbReference type="Proteomes" id="UP001378960"/>
    </source>
</evidence>
<reference evidence="1 2" key="1">
    <citation type="journal article" date="2023" name="Elife">
        <title>Identification of key yeast species and microbe-microbe interactions impacting larval growth of Drosophila in the wild.</title>
        <authorList>
            <person name="Mure A."/>
            <person name="Sugiura Y."/>
            <person name="Maeda R."/>
            <person name="Honda K."/>
            <person name="Sakurai N."/>
            <person name="Takahashi Y."/>
            <person name="Watada M."/>
            <person name="Katoh T."/>
            <person name="Gotoh A."/>
            <person name="Gotoh Y."/>
            <person name="Taniguchi I."/>
            <person name="Nakamura K."/>
            <person name="Hayashi T."/>
            <person name="Katayama T."/>
            <person name="Uemura T."/>
            <person name="Hattori Y."/>
        </authorList>
    </citation>
    <scope>NUCLEOTIDE SEQUENCE [LARGE SCALE GENOMIC DNA]</scope>
    <source>
        <strain evidence="1 2">PK-24</strain>
    </source>
</reference>
<dbReference type="EMBL" id="BTGB01000005">
    <property type="protein sequence ID" value="GMM47306.1"/>
    <property type="molecule type" value="Genomic_DNA"/>
</dbReference>
<name>A0AAV5R9N6_PICKL</name>
<dbReference type="AlphaFoldDB" id="A0AAV5R9N6"/>
<dbReference type="Proteomes" id="UP001378960">
    <property type="component" value="Unassembled WGS sequence"/>
</dbReference>
<protein>
    <recommendedName>
        <fullName evidence="3">UspA domain-containing protein</fullName>
    </recommendedName>
</protein>